<keyword evidence="3" id="KW-1185">Reference proteome</keyword>
<gene>
    <name evidence="2" type="ORF">EJ05DRAFT_514493</name>
</gene>
<protein>
    <submittedName>
        <fullName evidence="2">Uncharacterized protein</fullName>
    </submittedName>
</protein>
<accession>A0A6A6VTJ5</accession>
<feature type="compositionally biased region" description="Low complexity" evidence="1">
    <location>
        <begin position="22"/>
        <end position="31"/>
    </location>
</feature>
<dbReference type="EMBL" id="ML996582">
    <property type="protein sequence ID" value="KAF2754008.1"/>
    <property type="molecule type" value="Genomic_DNA"/>
</dbReference>
<reference evidence="2" key="1">
    <citation type="journal article" date="2020" name="Stud. Mycol.">
        <title>101 Dothideomycetes genomes: a test case for predicting lifestyles and emergence of pathogens.</title>
        <authorList>
            <person name="Haridas S."/>
            <person name="Albert R."/>
            <person name="Binder M."/>
            <person name="Bloem J."/>
            <person name="Labutti K."/>
            <person name="Salamov A."/>
            <person name="Andreopoulos B."/>
            <person name="Baker S."/>
            <person name="Barry K."/>
            <person name="Bills G."/>
            <person name="Bluhm B."/>
            <person name="Cannon C."/>
            <person name="Castanera R."/>
            <person name="Culley D."/>
            <person name="Daum C."/>
            <person name="Ezra D."/>
            <person name="Gonzalez J."/>
            <person name="Henrissat B."/>
            <person name="Kuo A."/>
            <person name="Liang C."/>
            <person name="Lipzen A."/>
            <person name="Lutzoni F."/>
            <person name="Magnuson J."/>
            <person name="Mondo S."/>
            <person name="Nolan M."/>
            <person name="Ohm R."/>
            <person name="Pangilinan J."/>
            <person name="Park H.-J."/>
            <person name="Ramirez L."/>
            <person name="Alfaro M."/>
            <person name="Sun H."/>
            <person name="Tritt A."/>
            <person name="Yoshinaga Y."/>
            <person name="Zwiers L.-H."/>
            <person name="Turgeon B."/>
            <person name="Goodwin S."/>
            <person name="Spatafora J."/>
            <person name="Crous P."/>
            <person name="Grigoriev I."/>
        </authorList>
    </citation>
    <scope>NUCLEOTIDE SEQUENCE</scope>
    <source>
        <strain evidence="2">CBS 121739</strain>
    </source>
</reference>
<dbReference type="RefSeq" id="XP_033596459.1">
    <property type="nucleotide sequence ID" value="XM_033748535.1"/>
</dbReference>
<feature type="region of interest" description="Disordered" evidence="1">
    <location>
        <begin position="22"/>
        <end position="85"/>
    </location>
</feature>
<dbReference type="GeneID" id="54489589"/>
<evidence type="ECO:0000256" key="1">
    <source>
        <dbReference type="SAM" id="MobiDB-lite"/>
    </source>
</evidence>
<name>A0A6A6VTJ5_9PEZI</name>
<evidence type="ECO:0000313" key="2">
    <source>
        <dbReference type="EMBL" id="KAF2754008.1"/>
    </source>
</evidence>
<organism evidence="2 3">
    <name type="scientific">Pseudovirgaria hyperparasitica</name>
    <dbReference type="NCBI Taxonomy" id="470096"/>
    <lineage>
        <taxon>Eukaryota</taxon>
        <taxon>Fungi</taxon>
        <taxon>Dikarya</taxon>
        <taxon>Ascomycota</taxon>
        <taxon>Pezizomycotina</taxon>
        <taxon>Dothideomycetes</taxon>
        <taxon>Dothideomycetes incertae sedis</taxon>
        <taxon>Acrospermales</taxon>
        <taxon>Acrospermaceae</taxon>
        <taxon>Pseudovirgaria</taxon>
    </lineage>
</organism>
<dbReference type="Proteomes" id="UP000799437">
    <property type="component" value="Unassembled WGS sequence"/>
</dbReference>
<sequence length="171" mass="19173">MCARLTDHNPFLPSTPFTPFLTLLSTTSSRPHPNPPPKQKRNKPTRSSLTAQQVQTTTSISAATPSQTQSSSTTPKTPPVKSTMQPHHYQHFCRNHNPRLADNHSFTDITAGSHTRCPFSAPSPRSARDFRTRCLLRYKHVFYHSSLALLTPKHLHSRLAVHLQPAIEPGR</sequence>
<proteinExistence type="predicted"/>
<evidence type="ECO:0000313" key="3">
    <source>
        <dbReference type="Proteomes" id="UP000799437"/>
    </source>
</evidence>
<feature type="compositionally biased region" description="Low complexity" evidence="1">
    <location>
        <begin position="56"/>
        <end position="83"/>
    </location>
</feature>
<dbReference type="AlphaFoldDB" id="A0A6A6VTJ5"/>